<feature type="domain" description="Probable transposase IS891/IS1136/IS1341" evidence="5">
    <location>
        <begin position="34"/>
        <end position="148"/>
    </location>
</feature>
<evidence type="ECO:0000256" key="3">
    <source>
        <dbReference type="ARBA" id="ARBA00023125"/>
    </source>
</evidence>
<evidence type="ECO:0000256" key="1">
    <source>
        <dbReference type="ARBA" id="ARBA00008761"/>
    </source>
</evidence>
<sequence length="225" mass="25645">MENLGFPKIKTALKSVKGVRIVPFGDRYNIELIYDYEPKDLHLNENNTLGIDLGLNNIVTASDNIGNKPLIIKGGVVKSINQFYNKQLSKYKSMAKKCNDTDVTGRILKFHRKRNNKMRDFFHKTSRKVVNHCISNDIGTIVIGYNEGWKQKITIGKINNQNFVSVPFLKLVQQIEYKSEMVGIQVIRTGEEYTSQTCSSCGVVRKSNRKYRGLYVCKDCGIVLN</sequence>
<evidence type="ECO:0000256" key="2">
    <source>
        <dbReference type="ARBA" id="ARBA00022578"/>
    </source>
</evidence>
<dbReference type="GO" id="GO:0032196">
    <property type="term" value="P:transposition"/>
    <property type="evidence" value="ECO:0007669"/>
    <property type="project" value="UniProtKB-KW"/>
</dbReference>
<name>X1FNY8_9ZZZZ</name>
<keyword evidence="3" id="KW-0238">DNA-binding</keyword>
<evidence type="ECO:0000259" key="6">
    <source>
        <dbReference type="Pfam" id="PF07282"/>
    </source>
</evidence>
<organism evidence="7">
    <name type="scientific">marine sediment metagenome</name>
    <dbReference type="NCBI Taxonomy" id="412755"/>
    <lineage>
        <taxon>unclassified sequences</taxon>
        <taxon>metagenomes</taxon>
        <taxon>ecological metagenomes</taxon>
    </lineage>
</organism>
<keyword evidence="4" id="KW-0233">DNA recombination</keyword>
<dbReference type="NCBIfam" id="TIGR01766">
    <property type="entry name" value="IS200/IS605 family accessory protein TnpB-like domain"/>
    <property type="match status" value="1"/>
</dbReference>
<dbReference type="InterPro" id="IPR010095">
    <property type="entry name" value="Cas12f1-like_TNB"/>
</dbReference>
<feature type="non-terminal residue" evidence="7">
    <location>
        <position position="225"/>
    </location>
</feature>
<gene>
    <name evidence="7" type="ORF">S03H2_17848</name>
</gene>
<keyword evidence="2" id="KW-0815">Transposition</keyword>
<dbReference type="NCBIfam" id="NF040570">
    <property type="entry name" value="guided_TnpB"/>
    <property type="match status" value="1"/>
</dbReference>
<evidence type="ECO:0000259" key="5">
    <source>
        <dbReference type="Pfam" id="PF01385"/>
    </source>
</evidence>
<dbReference type="Pfam" id="PF07282">
    <property type="entry name" value="Cas12f1-like_TNB"/>
    <property type="match status" value="1"/>
</dbReference>
<dbReference type="GO" id="GO:0006310">
    <property type="term" value="P:DNA recombination"/>
    <property type="evidence" value="ECO:0007669"/>
    <property type="project" value="UniProtKB-KW"/>
</dbReference>
<dbReference type="Pfam" id="PF01385">
    <property type="entry name" value="OrfB_IS605"/>
    <property type="match status" value="1"/>
</dbReference>
<evidence type="ECO:0000313" key="7">
    <source>
        <dbReference type="EMBL" id="GAH34240.1"/>
    </source>
</evidence>
<accession>X1FNY8</accession>
<dbReference type="EMBL" id="BARU01009229">
    <property type="protein sequence ID" value="GAH34240.1"/>
    <property type="molecule type" value="Genomic_DNA"/>
</dbReference>
<proteinExistence type="inferred from homology"/>
<dbReference type="InterPro" id="IPR001959">
    <property type="entry name" value="Transposase"/>
</dbReference>
<comment type="similarity">
    <text evidence="1">In the C-terminal section; belongs to the transposase 35 family.</text>
</comment>
<reference evidence="7" key="1">
    <citation type="journal article" date="2014" name="Front. Microbiol.">
        <title>High frequency of phylogenetically diverse reductive dehalogenase-homologous genes in deep subseafloor sedimentary metagenomes.</title>
        <authorList>
            <person name="Kawai M."/>
            <person name="Futagami T."/>
            <person name="Toyoda A."/>
            <person name="Takaki Y."/>
            <person name="Nishi S."/>
            <person name="Hori S."/>
            <person name="Arai W."/>
            <person name="Tsubouchi T."/>
            <person name="Morono Y."/>
            <person name="Uchiyama I."/>
            <person name="Ito T."/>
            <person name="Fujiyama A."/>
            <person name="Inagaki F."/>
            <person name="Takami H."/>
        </authorList>
    </citation>
    <scope>NUCLEOTIDE SEQUENCE</scope>
    <source>
        <strain evidence="7">Expedition CK06-06</strain>
    </source>
</reference>
<evidence type="ECO:0000256" key="4">
    <source>
        <dbReference type="ARBA" id="ARBA00023172"/>
    </source>
</evidence>
<feature type="domain" description="Cas12f1-like TNB" evidence="6">
    <location>
        <begin position="170"/>
        <end position="225"/>
    </location>
</feature>
<dbReference type="GO" id="GO:0003677">
    <property type="term" value="F:DNA binding"/>
    <property type="evidence" value="ECO:0007669"/>
    <property type="project" value="UniProtKB-KW"/>
</dbReference>
<protein>
    <recommendedName>
        <fullName evidence="8">Transposase IS891/IS1136/IS1341 domain-containing protein</fullName>
    </recommendedName>
</protein>
<evidence type="ECO:0008006" key="8">
    <source>
        <dbReference type="Google" id="ProtNLM"/>
    </source>
</evidence>
<comment type="caution">
    <text evidence="7">The sequence shown here is derived from an EMBL/GenBank/DDBJ whole genome shotgun (WGS) entry which is preliminary data.</text>
</comment>
<dbReference type="AlphaFoldDB" id="X1FNY8"/>